<comment type="subunit">
    <text evidence="3">DNA polymerase III contains a core (composed of alpha, epsilon and theta chains) that associates with a tau subunit. This core dimerizes to form the POLIII' complex. PolIII' associates with the gamma complex (composed of gamma, delta, delta', psi and chi chains) and with the beta chain to form the complete DNA polymerase III complex.</text>
</comment>
<evidence type="ECO:0000256" key="3">
    <source>
        <dbReference type="RuleBase" id="RU364063"/>
    </source>
</evidence>
<proteinExistence type="inferred from homology"/>
<comment type="catalytic activity">
    <reaction evidence="2 3">
        <text>DNA(n) + a 2'-deoxyribonucleoside 5'-triphosphate = DNA(n+1) + diphosphate</text>
        <dbReference type="Rhea" id="RHEA:22508"/>
        <dbReference type="Rhea" id="RHEA-COMP:17339"/>
        <dbReference type="Rhea" id="RHEA-COMP:17340"/>
        <dbReference type="ChEBI" id="CHEBI:33019"/>
        <dbReference type="ChEBI" id="CHEBI:61560"/>
        <dbReference type="ChEBI" id="CHEBI:173112"/>
        <dbReference type="EC" id="2.7.7.7"/>
    </reaction>
</comment>
<organism evidence="5 6">
    <name type="scientific">Candidatus Roizmanbacteria bacterium CG22_combo_CG10-13_8_21_14_all_33_16</name>
    <dbReference type="NCBI Taxonomy" id="1974859"/>
    <lineage>
        <taxon>Bacteria</taxon>
        <taxon>Candidatus Roizmaniibacteriota</taxon>
    </lineage>
</organism>
<keyword evidence="3" id="KW-0235">DNA replication</keyword>
<evidence type="ECO:0000256" key="2">
    <source>
        <dbReference type="ARBA" id="ARBA00049244"/>
    </source>
</evidence>
<dbReference type="Gene3D" id="3.40.50.300">
    <property type="entry name" value="P-loop containing nucleotide triphosphate hydrolases"/>
    <property type="match status" value="1"/>
</dbReference>
<gene>
    <name evidence="3 5" type="primary">dnaX</name>
    <name evidence="5" type="ORF">COW96_01600</name>
</gene>
<dbReference type="SUPFAM" id="SSF52540">
    <property type="entry name" value="P-loop containing nucleoside triphosphate hydrolases"/>
    <property type="match status" value="1"/>
</dbReference>
<evidence type="ECO:0000313" key="6">
    <source>
        <dbReference type="Proteomes" id="UP000230802"/>
    </source>
</evidence>
<dbReference type="AlphaFoldDB" id="A0A2H0C5K6"/>
<evidence type="ECO:0000313" key="5">
    <source>
        <dbReference type="EMBL" id="PIP64608.1"/>
    </source>
</evidence>
<dbReference type="InterPro" id="IPR008921">
    <property type="entry name" value="DNA_pol3_clamp-load_cplx_C"/>
</dbReference>
<keyword evidence="3" id="KW-0548">Nucleotidyltransferase</keyword>
<dbReference type="GO" id="GO:0006261">
    <property type="term" value="P:DNA-templated DNA replication"/>
    <property type="evidence" value="ECO:0007669"/>
    <property type="project" value="TreeGrafter"/>
</dbReference>
<dbReference type="CDD" id="cd00009">
    <property type="entry name" value="AAA"/>
    <property type="match status" value="1"/>
</dbReference>
<dbReference type="SMART" id="SM00382">
    <property type="entry name" value="AAA"/>
    <property type="match status" value="1"/>
</dbReference>
<dbReference type="Gene3D" id="1.10.8.60">
    <property type="match status" value="1"/>
</dbReference>
<comment type="caution">
    <text evidence="5">The sequence shown here is derived from an EMBL/GenBank/DDBJ whole genome shotgun (WGS) entry which is preliminary data.</text>
</comment>
<comment type="function">
    <text evidence="3">DNA polymerase III is a complex, multichain enzyme responsible for most of the replicative synthesis in bacteria. This DNA polymerase also exhibits 3' to 5' exonuclease activity.</text>
</comment>
<comment type="similarity">
    <text evidence="3">Belongs to the DnaX/STICHEL family.</text>
</comment>
<protein>
    <recommendedName>
        <fullName evidence="3">DNA polymerase III subunit gamma/tau</fullName>
        <ecNumber evidence="3">2.7.7.7</ecNumber>
    </recommendedName>
</protein>
<reference evidence="5 6" key="1">
    <citation type="submission" date="2017-09" db="EMBL/GenBank/DDBJ databases">
        <title>Depth-based differentiation of microbial function through sediment-hosted aquifers and enrichment of novel symbionts in the deep terrestrial subsurface.</title>
        <authorList>
            <person name="Probst A.J."/>
            <person name="Ladd B."/>
            <person name="Jarett J.K."/>
            <person name="Geller-Mcgrath D.E."/>
            <person name="Sieber C.M."/>
            <person name="Emerson J.B."/>
            <person name="Anantharaman K."/>
            <person name="Thomas B.C."/>
            <person name="Malmstrom R."/>
            <person name="Stieglmeier M."/>
            <person name="Klingl A."/>
            <person name="Woyke T."/>
            <person name="Ryan C.M."/>
            <person name="Banfield J.F."/>
        </authorList>
    </citation>
    <scope>NUCLEOTIDE SEQUENCE [LARGE SCALE GENOMIC DNA]</scope>
    <source>
        <strain evidence="5">CG22_combo_CG10-13_8_21_14_all_33_16</strain>
    </source>
</reference>
<feature type="domain" description="AAA+ ATPase" evidence="4">
    <location>
        <begin position="32"/>
        <end position="181"/>
    </location>
</feature>
<keyword evidence="1 3" id="KW-0239">DNA-directed DNA polymerase</keyword>
<name>A0A2H0C5K6_9BACT</name>
<sequence>MFYLKYRPHTIAEIDNVKARETIARFLNSNSLPHAFLFIGQKGTGKTSTARILAKSINCEKTRYFNKKFTNIEPCNQCPNCKSIDNDSSPDVVEMDAASNRGIDEIKNLIQNTAFTPMHSHFRVFIIDEAHQITHDGFNVLLKTLEEPPTSVVFILATTNPEKVPPTILSRCVPVNFGLASSVDIKNMLERIIKSEKLSVSSEVLDLISSHSDNSFRDAAKLLQELISQNKLDLEKAQDYIGIRGNNILLTLLDSKTIEDSLRWVQEFTKSGGNIKSLISDLLSQLHKLLMIKNKILDEKTKITLSQQQILRLMKLFNEAYSNLLATPNESIPLEIAIMEYYNVK</sequence>
<dbReference type="GO" id="GO:0003887">
    <property type="term" value="F:DNA-directed DNA polymerase activity"/>
    <property type="evidence" value="ECO:0007669"/>
    <property type="project" value="UniProtKB-KW"/>
</dbReference>
<dbReference type="GO" id="GO:0003677">
    <property type="term" value="F:DNA binding"/>
    <property type="evidence" value="ECO:0007669"/>
    <property type="project" value="InterPro"/>
</dbReference>
<dbReference type="Proteomes" id="UP000230802">
    <property type="component" value="Unassembled WGS sequence"/>
</dbReference>
<evidence type="ECO:0000259" key="4">
    <source>
        <dbReference type="SMART" id="SM00382"/>
    </source>
</evidence>
<dbReference type="Pfam" id="PF13177">
    <property type="entry name" value="DNA_pol3_delta2"/>
    <property type="match status" value="1"/>
</dbReference>
<dbReference type="InterPro" id="IPR003593">
    <property type="entry name" value="AAA+_ATPase"/>
</dbReference>
<dbReference type="PANTHER" id="PTHR11669">
    <property type="entry name" value="REPLICATION FACTOR C / DNA POLYMERASE III GAMMA-TAU SUBUNIT"/>
    <property type="match status" value="1"/>
</dbReference>
<keyword evidence="3" id="KW-0067">ATP-binding</keyword>
<dbReference type="EC" id="2.7.7.7" evidence="3"/>
<dbReference type="EMBL" id="PCTD01000072">
    <property type="protein sequence ID" value="PIP64608.1"/>
    <property type="molecule type" value="Genomic_DNA"/>
</dbReference>
<dbReference type="SUPFAM" id="SSF48019">
    <property type="entry name" value="post-AAA+ oligomerization domain-like"/>
    <property type="match status" value="1"/>
</dbReference>
<accession>A0A2H0C5K6</accession>
<dbReference type="InterPro" id="IPR050238">
    <property type="entry name" value="DNA_Rep/Repair_Clamp_Loader"/>
</dbReference>
<dbReference type="PANTHER" id="PTHR11669:SF0">
    <property type="entry name" value="PROTEIN STICHEL-LIKE 2"/>
    <property type="match status" value="1"/>
</dbReference>
<dbReference type="InterPro" id="IPR012763">
    <property type="entry name" value="DNA_pol_III_sug/sutau_N"/>
</dbReference>
<dbReference type="NCBIfam" id="TIGR02397">
    <property type="entry name" value="dnaX_nterm"/>
    <property type="match status" value="1"/>
</dbReference>
<dbReference type="InterPro" id="IPR027417">
    <property type="entry name" value="P-loop_NTPase"/>
</dbReference>
<dbReference type="GO" id="GO:0009360">
    <property type="term" value="C:DNA polymerase III complex"/>
    <property type="evidence" value="ECO:0007669"/>
    <property type="project" value="InterPro"/>
</dbReference>
<keyword evidence="3" id="KW-0547">Nucleotide-binding</keyword>
<dbReference type="GO" id="GO:0005524">
    <property type="term" value="F:ATP binding"/>
    <property type="evidence" value="ECO:0007669"/>
    <property type="project" value="UniProtKB-KW"/>
</dbReference>
<evidence type="ECO:0000256" key="1">
    <source>
        <dbReference type="ARBA" id="ARBA00022932"/>
    </source>
</evidence>
<keyword evidence="3" id="KW-0808">Transferase</keyword>